<evidence type="ECO:0000313" key="2">
    <source>
        <dbReference type="EMBL" id="AOZ88802.1"/>
    </source>
</evidence>
<reference evidence="2 3" key="1">
    <citation type="submission" date="2016-10" db="EMBL/GenBank/DDBJ databases">
        <title>Whole genome sequence of hyper active fibrinolysis bacterium Bacillus pumilus strain VV3 isolated from fermented rice.</title>
        <authorList>
            <person name="Mariadas V.A."/>
            <person name="Vijayaraghavan P."/>
            <person name="Dhandapani V."/>
        </authorList>
    </citation>
    <scope>NUCLEOTIDE SEQUENCE [LARGE SCALE GENOMIC DNA]</scope>
    <source>
        <strain evidence="2 3">VV3</strain>
    </source>
</reference>
<keyword evidence="1" id="KW-0732">Signal</keyword>
<dbReference type="AlphaFoldDB" id="A0AAC9IHJ6"/>
<evidence type="ECO:0008006" key="4">
    <source>
        <dbReference type="Google" id="ProtNLM"/>
    </source>
</evidence>
<proteinExistence type="predicted"/>
<dbReference type="RefSeq" id="WP_071168341.1">
    <property type="nucleotide sequence ID" value="NZ_CP017786.1"/>
</dbReference>
<name>A0AAC9IHJ6_9BACI</name>
<sequence length="96" mass="11136">MKKNFLKFLTVIMICFIMITPIVAQAATKDFKFDMTHQLYIGKYKSTKNSVTGKINMTSWGGDTYFTIHVYEQNWWSNELVTRLGFEKSSNGSLSY</sequence>
<protein>
    <recommendedName>
        <fullName evidence="4">DUF3108 domain-containing protein</fullName>
    </recommendedName>
</protein>
<evidence type="ECO:0000256" key="1">
    <source>
        <dbReference type="SAM" id="SignalP"/>
    </source>
</evidence>
<gene>
    <name evidence="2" type="ORF">BK049_09030</name>
</gene>
<dbReference type="Proteomes" id="UP000177709">
    <property type="component" value="Chromosome"/>
</dbReference>
<dbReference type="EMBL" id="CP017786">
    <property type="protein sequence ID" value="AOZ88802.1"/>
    <property type="molecule type" value="Genomic_DNA"/>
</dbReference>
<organism evidence="2 3">
    <name type="scientific">Bacillus xiamenensis</name>
    <dbReference type="NCBI Taxonomy" id="1178537"/>
    <lineage>
        <taxon>Bacteria</taxon>
        <taxon>Bacillati</taxon>
        <taxon>Bacillota</taxon>
        <taxon>Bacilli</taxon>
        <taxon>Bacillales</taxon>
        <taxon>Bacillaceae</taxon>
        <taxon>Bacillus</taxon>
    </lineage>
</organism>
<dbReference type="KEGG" id="bxi:BK049_09030"/>
<feature type="signal peptide" evidence="1">
    <location>
        <begin position="1"/>
        <end position="26"/>
    </location>
</feature>
<accession>A0AAC9IHJ6</accession>
<evidence type="ECO:0000313" key="3">
    <source>
        <dbReference type="Proteomes" id="UP000177709"/>
    </source>
</evidence>
<feature type="chain" id="PRO_5042219043" description="DUF3108 domain-containing protein" evidence="1">
    <location>
        <begin position="27"/>
        <end position="96"/>
    </location>
</feature>